<reference evidence="1 2" key="1">
    <citation type="submission" date="2016-10" db="EMBL/GenBank/DDBJ databases">
        <authorList>
            <person name="de Groot N.N."/>
        </authorList>
    </citation>
    <scope>NUCLEOTIDE SEQUENCE [LARGE SCALE GENOMIC DNA]</scope>
    <source>
        <strain evidence="1 2">DSM 25294</strain>
    </source>
</reference>
<keyword evidence="1" id="KW-0449">Lipoprotein</keyword>
<dbReference type="PROSITE" id="PS51257">
    <property type="entry name" value="PROKAR_LIPOPROTEIN"/>
    <property type="match status" value="1"/>
</dbReference>
<proteinExistence type="predicted"/>
<dbReference type="InterPro" id="IPR021308">
    <property type="entry name" value="GfcB"/>
</dbReference>
<dbReference type="Proteomes" id="UP000199382">
    <property type="component" value="Unassembled WGS sequence"/>
</dbReference>
<dbReference type="Pfam" id="PF11102">
    <property type="entry name" value="YjbF"/>
    <property type="match status" value="1"/>
</dbReference>
<sequence length="203" mass="22069">MRSTWHILALAALVLGSSGCGTGFRSLTGAQELGGQAGTPHSEAPQIAAILESRDGGAVLRQVARNGDVTTWRSAGGDTLSLEDGIIVATQSLTPDILSVEGLFPSRWRSMARPLETTRLHRHVDGEEKVVIRGYQCEISQGVSDIVTIAGKSRPVSRTDESCFNADQSFTNSYWLDNSGELVQSRQWLGDDLGYIRLQHRYP</sequence>
<name>A0A1G9DVU8_9RHOB</name>
<evidence type="ECO:0000313" key="1">
    <source>
        <dbReference type="EMBL" id="SDK67930.1"/>
    </source>
</evidence>
<dbReference type="EMBL" id="FNEK01000049">
    <property type="protein sequence ID" value="SDK67930.1"/>
    <property type="molecule type" value="Genomic_DNA"/>
</dbReference>
<organism evidence="1 2">
    <name type="scientific">Aliiruegeria lutimaris</name>
    <dbReference type="NCBI Taxonomy" id="571298"/>
    <lineage>
        <taxon>Bacteria</taxon>
        <taxon>Pseudomonadati</taxon>
        <taxon>Pseudomonadota</taxon>
        <taxon>Alphaproteobacteria</taxon>
        <taxon>Rhodobacterales</taxon>
        <taxon>Roseobacteraceae</taxon>
        <taxon>Aliiruegeria</taxon>
    </lineage>
</organism>
<protein>
    <submittedName>
        <fullName evidence="1">Group 4 capsule polysaccharide lipoprotein gfcB, YjbF</fullName>
    </submittedName>
</protein>
<keyword evidence="2" id="KW-1185">Reference proteome</keyword>
<dbReference type="AlphaFoldDB" id="A0A1G9DVU8"/>
<dbReference type="STRING" id="571298.SAMN04488026_104929"/>
<accession>A0A1G9DVU8</accession>
<dbReference type="InterPro" id="IPR023373">
    <property type="entry name" value="YmcC_sf"/>
</dbReference>
<dbReference type="SUPFAM" id="SSF159270">
    <property type="entry name" value="YmcC-like"/>
    <property type="match status" value="1"/>
</dbReference>
<dbReference type="Gene3D" id="2.40.360.10">
    <property type="entry name" value="YmcC-like"/>
    <property type="match status" value="1"/>
</dbReference>
<evidence type="ECO:0000313" key="2">
    <source>
        <dbReference type="Proteomes" id="UP000199382"/>
    </source>
</evidence>
<gene>
    <name evidence="1" type="ORF">SAMN04488026_104929</name>
</gene>
<dbReference type="OrthoDB" id="6237231at2"/>
<dbReference type="RefSeq" id="WP_093160845.1">
    <property type="nucleotide sequence ID" value="NZ_FNEK01000049.1"/>
</dbReference>